<name>A0ABT1EHV7_9FIRM</name>
<feature type="transmembrane region" description="Helical" evidence="1">
    <location>
        <begin position="53"/>
        <end position="72"/>
    </location>
</feature>
<accession>A0ABT1EHV7</accession>
<sequence>MQAIRDIIMGPAYLLGKMIWNALMSMVTGVMTSTPETFSSPTWEFVEGTLYPWTKGIGIVLLNLFFMIGYITQASDLKESFTIEIFVKQVIKLVLANGLIQALIPITRIFFRMSSQLTGLVMTYEPITFTTEDVDGGMWLFFFIFGSLYVLVAIVCGGLIFLSVYGRFLKIYLSVAVGPIALASLAGGRTLNNTAFAWMKTFLSYVFEIFVIALVITIAGKMIQSIDFGTFERGFASIADGFGGALQSMFTMILMAASVKGADTFMRRNFGL</sequence>
<keyword evidence="1" id="KW-1133">Transmembrane helix</keyword>
<feature type="transmembrane region" description="Helical" evidence="1">
    <location>
        <begin position="12"/>
        <end position="33"/>
    </location>
</feature>
<keyword evidence="1" id="KW-0812">Transmembrane</keyword>
<evidence type="ECO:0000313" key="2">
    <source>
        <dbReference type="EMBL" id="MCP1110263.1"/>
    </source>
</evidence>
<feature type="transmembrane region" description="Helical" evidence="1">
    <location>
        <begin position="93"/>
        <end position="111"/>
    </location>
</feature>
<proteinExistence type="predicted"/>
<evidence type="ECO:0000256" key="1">
    <source>
        <dbReference type="SAM" id="Phobius"/>
    </source>
</evidence>
<protein>
    <recommendedName>
        <fullName evidence="4">Type IV secretion system protein</fullName>
    </recommendedName>
</protein>
<feature type="transmembrane region" description="Helical" evidence="1">
    <location>
        <begin position="139"/>
        <end position="164"/>
    </location>
</feature>
<evidence type="ECO:0008006" key="4">
    <source>
        <dbReference type="Google" id="ProtNLM"/>
    </source>
</evidence>
<comment type="caution">
    <text evidence="2">The sequence shown here is derived from an EMBL/GenBank/DDBJ whole genome shotgun (WGS) entry which is preliminary data.</text>
</comment>
<dbReference type="RefSeq" id="WP_262069144.1">
    <property type="nucleotide sequence ID" value="NZ_JAMXOC010000011.1"/>
</dbReference>
<evidence type="ECO:0000313" key="3">
    <source>
        <dbReference type="Proteomes" id="UP001523565"/>
    </source>
</evidence>
<keyword evidence="1" id="KW-0472">Membrane</keyword>
<gene>
    <name evidence="2" type="ORF">NK118_08370</name>
</gene>
<reference evidence="2 3" key="1">
    <citation type="journal article" date="2022" name="Genome Biol. Evol.">
        <title>Host diet, physiology and behaviors set the stage for Lachnospiraceae cladogenesis.</title>
        <authorList>
            <person name="Vera-Ponce De Leon A."/>
            <person name="Schneider M."/>
            <person name="Jahnes B.C."/>
            <person name="Sadowski V."/>
            <person name="Camuy-Velez L.A."/>
            <person name="Duan J."/>
            <person name="Sabree Z.L."/>
        </authorList>
    </citation>
    <scope>NUCLEOTIDE SEQUENCE [LARGE SCALE GENOMIC DNA]</scope>
    <source>
        <strain evidence="2 3">PAL227</strain>
    </source>
</reference>
<keyword evidence="3" id="KW-1185">Reference proteome</keyword>
<dbReference type="EMBL" id="JAMZFV010000011">
    <property type="protein sequence ID" value="MCP1110263.1"/>
    <property type="molecule type" value="Genomic_DNA"/>
</dbReference>
<feature type="transmembrane region" description="Helical" evidence="1">
    <location>
        <begin position="202"/>
        <end position="223"/>
    </location>
</feature>
<feature type="transmembrane region" description="Helical" evidence="1">
    <location>
        <begin position="235"/>
        <end position="257"/>
    </location>
</feature>
<dbReference type="Proteomes" id="UP001523565">
    <property type="component" value="Unassembled WGS sequence"/>
</dbReference>
<feature type="transmembrane region" description="Helical" evidence="1">
    <location>
        <begin position="171"/>
        <end position="190"/>
    </location>
</feature>
<organism evidence="2 3">
    <name type="scientific">Ohessyouella blattaphilus</name>
    <dbReference type="NCBI Taxonomy" id="2949333"/>
    <lineage>
        <taxon>Bacteria</taxon>
        <taxon>Bacillati</taxon>
        <taxon>Bacillota</taxon>
        <taxon>Clostridia</taxon>
        <taxon>Lachnospirales</taxon>
        <taxon>Lachnospiraceae</taxon>
        <taxon>Ohessyouella</taxon>
    </lineage>
</organism>